<evidence type="ECO:0008006" key="6">
    <source>
        <dbReference type="Google" id="ProtNLM"/>
    </source>
</evidence>
<reference evidence="4 5" key="2">
    <citation type="submission" date="2024-07" db="EMBL/GenBank/DDBJ databases">
        <authorList>
            <person name="Akdeniz Z."/>
        </authorList>
    </citation>
    <scope>NUCLEOTIDE SEQUENCE [LARGE SCALE GENOMIC DNA]</scope>
</reference>
<keyword evidence="5" id="KW-1185">Reference proteome</keyword>
<evidence type="ECO:0000313" key="3">
    <source>
        <dbReference type="EMBL" id="CAI9943510.1"/>
    </source>
</evidence>
<dbReference type="Proteomes" id="UP001642409">
    <property type="component" value="Unassembled WGS sequence"/>
</dbReference>
<keyword evidence="1" id="KW-0472">Membrane</keyword>
<feature type="transmembrane region" description="Helical" evidence="1">
    <location>
        <begin position="501"/>
        <end position="523"/>
    </location>
</feature>
<keyword evidence="2" id="KW-0732">Signal</keyword>
<evidence type="ECO:0000256" key="1">
    <source>
        <dbReference type="SAM" id="Phobius"/>
    </source>
</evidence>
<keyword evidence="1" id="KW-0812">Transmembrane</keyword>
<gene>
    <name evidence="3" type="ORF">HINF_LOCUS31155</name>
    <name evidence="4" type="ORF">HINF_LOCUS39062</name>
</gene>
<protein>
    <recommendedName>
        <fullName evidence="6">Transmembrane protein</fullName>
    </recommendedName>
</protein>
<name>A0AA86U5H3_9EUKA</name>
<sequence length="548" mass="61285">MMIALLSLEAITTNLFLTEEPVGSYPYVRVDIPNCYQTTNVLQVDLSTNTMCLQVQRQEGSDCSQFPSGILYDISFDNQASWRTQQIDFSYFGTDKFCFPCYNNDCAFIQATTMAFAIIKSPTKQTNVPVGAIIILKSNQSSCYDTSVSSLRKNANSKVLKLYPLPACAYVFSDCQMSNIQEQKYSSHLIGTDTTPISSTDWATIKVMASDSFGSFYRIVKSQTQNLQEDHLYSVFTISYICPLITMQHTVKINYIGSVDYPTDVIGTKASTILQNDYFSFSQLTANPVLQSATYSTITVIAQFTNTKSSVILNSIQFEMNKFNFIKTYLKCTDAKSVMFDDSTSIQDQCKKILNYAMKNKDVTTVMFTFKFNDIFAVTLVKSIALSTGCHQSANLVYTDTQVDVNAVQLEGVTCALVREQKSTVTLSLFDNGIIIPVISKVMYYSSAGNLDIQLDCNNACQNTIKAHNVLYSIQSLETTGYSEILIEYVSTKSEKSDDQLLIIMGVSIALVCITVIVIELILKLMTQIKTKKSKVLRIRNIEQEDIE</sequence>
<feature type="chain" id="PRO_5041730525" description="Transmembrane protein" evidence="2">
    <location>
        <begin position="19"/>
        <end position="548"/>
    </location>
</feature>
<evidence type="ECO:0000313" key="4">
    <source>
        <dbReference type="EMBL" id="CAL6041409.1"/>
    </source>
</evidence>
<organism evidence="3">
    <name type="scientific">Hexamita inflata</name>
    <dbReference type="NCBI Taxonomy" id="28002"/>
    <lineage>
        <taxon>Eukaryota</taxon>
        <taxon>Metamonada</taxon>
        <taxon>Diplomonadida</taxon>
        <taxon>Hexamitidae</taxon>
        <taxon>Hexamitinae</taxon>
        <taxon>Hexamita</taxon>
    </lineage>
</organism>
<reference evidence="3" key="1">
    <citation type="submission" date="2023-06" db="EMBL/GenBank/DDBJ databases">
        <authorList>
            <person name="Kurt Z."/>
        </authorList>
    </citation>
    <scope>NUCLEOTIDE SEQUENCE</scope>
</reference>
<evidence type="ECO:0000256" key="2">
    <source>
        <dbReference type="SAM" id="SignalP"/>
    </source>
</evidence>
<comment type="caution">
    <text evidence="3">The sequence shown here is derived from an EMBL/GenBank/DDBJ whole genome shotgun (WGS) entry which is preliminary data.</text>
</comment>
<keyword evidence="1" id="KW-1133">Transmembrane helix</keyword>
<dbReference type="EMBL" id="CAXDID020000150">
    <property type="protein sequence ID" value="CAL6041409.1"/>
    <property type="molecule type" value="Genomic_DNA"/>
</dbReference>
<evidence type="ECO:0000313" key="5">
    <source>
        <dbReference type="Proteomes" id="UP001642409"/>
    </source>
</evidence>
<dbReference type="EMBL" id="CATOUU010000716">
    <property type="protein sequence ID" value="CAI9943510.1"/>
    <property type="molecule type" value="Genomic_DNA"/>
</dbReference>
<accession>A0AA86U5H3</accession>
<dbReference type="AlphaFoldDB" id="A0AA86U5H3"/>
<feature type="signal peptide" evidence="2">
    <location>
        <begin position="1"/>
        <end position="18"/>
    </location>
</feature>
<proteinExistence type="predicted"/>